<evidence type="ECO:0000313" key="3">
    <source>
        <dbReference type="EMBL" id="MBB6070538.1"/>
    </source>
</evidence>
<gene>
    <name evidence="3" type="ORF">HNQ61_002159</name>
</gene>
<feature type="region of interest" description="Disordered" evidence="1">
    <location>
        <begin position="274"/>
        <end position="314"/>
    </location>
</feature>
<dbReference type="EMBL" id="JACHIA010000005">
    <property type="protein sequence ID" value="MBB6070538.1"/>
    <property type="molecule type" value="Genomic_DNA"/>
</dbReference>
<feature type="compositionally biased region" description="Basic and acidic residues" evidence="1">
    <location>
        <begin position="280"/>
        <end position="297"/>
    </location>
</feature>
<keyword evidence="4" id="KW-1185">Reference proteome</keyword>
<dbReference type="SUPFAM" id="SSF101898">
    <property type="entry name" value="NHL repeat"/>
    <property type="match status" value="1"/>
</dbReference>
<keyword evidence="2" id="KW-0732">Signal</keyword>
<feature type="compositionally biased region" description="Low complexity" evidence="1">
    <location>
        <begin position="301"/>
        <end position="314"/>
    </location>
</feature>
<comment type="caution">
    <text evidence="3">The sequence shown here is derived from an EMBL/GenBank/DDBJ whole genome shotgun (WGS) entry which is preliminary data.</text>
</comment>
<evidence type="ECO:0000256" key="1">
    <source>
        <dbReference type="SAM" id="MobiDB-lite"/>
    </source>
</evidence>
<evidence type="ECO:0008006" key="5">
    <source>
        <dbReference type="Google" id="ProtNLM"/>
    </source>
</evidence>
<dbReference type="RefSeq" id="WP_170034373.1">
    <property type="nucleotide sequence ID" value="NZ_JABDTL010000001.1"/>
</dbReference>
<dbReference type="Pfam" id="PF17170">
    <property type="entry name" value="DUF5128"/>
    <property type="match status" value="1"/>
</dbReference>
<name>A0A841GXR3_9BACT</name>
<feature type="chain" id="PRO_5033041936" description="6-bladed beta-propeller" evidence="2">
    <location>
        <begin position="24"/>
        <end position="409"/>
    </location>
</feature>
<protein>
    <recommendedName>
        <fullName evidence="5">6-bladed beta-propeller</fullName>
    </recommendedName>
</protein>
<dbReference type="Gene3D" id="2.120.10.30">
    <property type="entry name" value="TolB, C-terminal domain"/>
    <property type="match status" value="1"/>
</dbReference>
<organism evidence="3 4">
    <name type="scientific">Longimicrobium terrae</name>
    <dbReference type="NCBI Taxonomy" id="1639882"/>
    <lineage>
        <taxon>Bacteria</taxon>
        <taxon>Pseudomonadati</taxon>
        <taxon>Gemmatimonadota</taxon>
        <taxon>Longimicrobiia</taxon>
        <taxon>Longimicrobiales</taxon>
        <taxon>Longimicrobiaceae</taxon>
        <taxon>Longimicrobium</taxon>
    </lineage>
</organism>
<evidence type="ECO:0000313" key="4">
    <source>
        <dbReference type="Proteomes" id="UP000582837"/>
    </source>
</evidence>
<feature type="signal peptide" evidence="2">
    <location>
        <begin position="1"/>
        <end position="23"/>
    </location>
</feature>
<accession>A0A841GXR3</accession>
<evidence type="ECO:0000256" key="2">
    <source>
        <dbReference type="SAM" id="SignalP"/>
    </source>
</evidence>
<dbReference type="AlphaFoldDB" id="A0A841GXR3"/>
<proteinExistence type="predicted"/>
<reference evidence="3 4" key="1">
    <citation type="submission" date="2020-08" db="EMBL/GenBank/DDBJ databases">
        <title>Genomic Encyclopedia of Type Strains, Phase IV (KMG-IV): sequencing the most valuable type-strain genomes for metagenomic binning, comparative biology and taxonomic classification.</title>
        <authorList>
            <person name="Goeker M."/>
        </authorList>
    </citation>
    <scope>NUCLEOTIDE SEQUENCE [LARGE SCALE GENOMIC DNA]</scope>
    <source>
        <strain evidence="3 4">DSM 29007</strain>
    </source>
</reference>
<sequence>MKPMIRVAASVLSALVLATGARAQARVIPLPARDRPLAGTPAQVFSVGQAEGSDEQMFGVVAGVAFDARDNLYVLDRQSARVMVYGPTGRFIRQIGGKGEGPGEFSHPMQFAVTPDGRVVVHDAVRAGFIVFGPDGAYLRDVPMERLGFGTGAGFAWHPRGGVVGTFRNPASREGNFSRTETSVPLLFQPLAGGAAVRLFRIPEFSRVEQTEQSSGSGSVRNVTRTMMMQGPPVFAPSPSFGVLPGGEMALTFTNGYTIRILSPDGQTARYLQRPMRARVTTEADRERARDRARESMRQLSGSSSGGRSTAPSSASVEEYVSGLTFADTIAAVRALRTTPSGRIWVQRTATADEPGPLDLITARGEYLGTTSAMKLPDAVSASGLAAFIETDEDDVARVVVRRLPAGWR</sequence>
<dbReference type="Proteomes" id="UP000582837">
    <property type="component" value="Unassembled WGS sequence"/>
</dbReference>
<dbReference type="InterPro" id="IPR011042">
    <property type="entry name" value="6-blade_b-propeller_TolB-like"/>
</dbReference>